<dbReference type="Pfam" id="PF10442">
    <property type="entry name" value="FIST_C"/>
    <property type="match status" value="1"/>
</dbReference>
<organism evidence="2 3">
    <name type="scientific">Eubacterium oxidoreducens</name>
    <dbReference type="NCBI Taxonomy" id="1732"/>
    <lineage>
        <taxon>Bacteria</taxon>
        <taxon>Bacillati</taxon>
        <taxon>Bacillota</taxon>
        <taxon>Clostridia</taxon>
        <taxon>Eubacteriales</taxon>
        <taxon>Eubacteriaceae</taxon>
        <taxon>Eubacterium</taxon>
    </lineage>
</organism>
<dbReference type="STRING" id="1732.SAMN02910417_01287"/>
<sequence>MVQKTYSFTNYEELLPILDEIKTGSNYNSASGVLIQMFNPRLDIDEQAVVVTINEQCPKACVTGMTAANIADVKYDISDRPIQLSVSYFFKTTLTYLEYDLNETTAFVAGRKTNEVLENTPDACAMQIVYASNRSTITTFTREFLHHEIPVFGAKAGRSIRALNQNHVYGKNCYDNAIIAVIFCSEDLSVYVEHNLGWQEIGMEMAITKVDGDHIITEIDGKPAVEIYEKYLNVKPGRYFVQNVCEFPLILHRNDILMARVPSGCDDKGALHFTTDVYPGEHFRLSYADPVKLGRLSAQSVRDLKFFAPEALYVFECGNRMRFLKQGYQEELERYKSVVPQMSFTTGYAEIMVTPDRQGGDLSSALVAVGMKEEGHKNQIIPCRSIDTNFFDDCTELSQSQNVEIPFIDRILIFLESMSKELDDFNKELGKIATTDRLTQVFNRWELDNKISAAMEQKQTDSEKEFALLFMDIDHFKQVNDTFGHDAGDEVLRSTVNLVRNELKEDYVFGRWGGEEFLCMLPASKEEALEFAETIRSLIDEAYFVNVKHVTISIGVTMAKETDTKDSFIKRADDGLYEAKETGRNKVVFKE</sequence>
<dbReference type="InterPro" id="IPR043128">
    <property type="entry name" value="Rev_trsase/Diguanyl_cyclase"/>
</dbReference>
<dbReference type="Pfam" id="PF00990">
    <property type="entry name" value="GGDEF"/>
    <property type="match status" value="1"/>
</dbReference>
<dbReference type="Pfam" id="PF08495">
    <property type="entry name" value="FIST"/>
    <property type="match status" value="1"/>
</dbReference>
<dbReference type="PANTHER" id="PTHR45138">
    <property type="entry name" value="REGULATORY COMPONENTS OF SENSORY TRANSDUCTION SYSTEM"/>
    <property type="match status" value="1"/>
</dbReference>
<dbReference type="InterPro" id="IPR029787">
    <property type="entry name" value="Nucleotide_cyclase"/>
</dbReference>
<dbReference type="EMBL" id="FMXR01000009">
    <property type="protein sequence ID" value="SDB17593.1"/>
    <property type="molecule type" value="Genomic_DNA"/>
</dbReference>
<dbReference type="PROSITE" id="PS50887">
    <property type="entry name" value="GGDEF"/>
    <property type="match status" value="1"/>
</dbReference>
<gene>
    <name evidence="2" type="ORF">SAMN02910417_01287</name>
</gene>
<dbReference type="PANTHER" id="PTHR45138:SF9">
    <property type="entry name" value="DIGUANYLATE CYCLASE DGCM-RELATED"/>
    <property type="match status" value="1"/>
</dbReference>
<dbReference type="InterPro" id="IPR019494">
    <property type="entry name" value="FIST_C"/>
</dbReference>
<dbReference type="FunFam" id="3.30.70.270:FF:000001">
    <property type="entry name" value="Diguanylate cyclase domain protein"/>
    <property type="match status" value="1"/>
</dbReference>
<dbReference type="OrthoDB" id="9804955at2"/>
<accession>A0A1G6BAQ1</accession>
<feature type="domain" description="GGDEF" evidence="1">
    <location>
        <begin position="464"/>
        <end position="591"/>
    </location>
</feature>
<dbReference type="SUPFAM" id="SSF55073">
    <property type="entry name" value="Nucleotide cyclase"/>
    <property type="match status" value="1"/>
</dbReference>
<dbReference type="InterPro" id="IPR050469">
    <property type="entry name" value="Diguanylate_Cyclase"/>
</dbReference>
<dbReference type="Gene3D" id="3.30.70.270">
    <property type="match status" value="1"/>
</dbReference>
<dbReference type="GO" id="GO:0052621">
    <property type="term" value="F:diguanylate cyclase activity"/>
    <property type="evidence" value="ECO:0007669"/>
    <property type="project" value="TreeGrafter"/>
</dbReference>
<reference evidence="2 3" key="1">
    <citation type="submission" date="2016-10" db="EMBL/GenBank/DDBJ databases">
        <authorList>
            <person name="de Groot N.N."/>
        </authorList>
    </citation>
    <scope>NUCLEOTIDE SEQUENCE [LARGE SCALE GENOMIC DNA]</scope>
    <source>
        <strain evidence="2 3">DSM 3217</strain>
    </source>
</reference>
<dbReference type="Proteomes" id="UP000199228">
    <property type="component" value="Unassembled WGS sequence"/>
</dbReference>
<dbReference type="InterPro" id="IPR000160">
    <property type="entry name" value="GGDEF_dom"/>
</dbReference>
<dbReference type="InterPro" id="IPR013702">
    <property type="entry name" value="FIST_domain_N"/>
</dbReference>
<name>A0A1G6BAQ1_EUBOX</name>
<keyword evidence="3" id="KW-1185">Reference proteome</keyword>
<dbReference type="CDD" id="cd01949">
    <property type="entry name" value="GGDEF"/>
    <property type="match status" value="1"/>
</dbReference>
<dbReference type="RefSeq" id="WP_090173418.1">
    <property type="nucleotide sequence ID" value="NZ_FMXR01000009.1"/>
</dbReference>
<protein>
    <submittedName>
        <fullName evidence="2">Diguanylate cyclase (GGDEF) domain-containing protein</fullName>
    </submittedName>
</protein>
<dbReference type="SMART" id="SM00267">
    <property type="entry name" value="GGDEF"/>
    <property type="match status" value="1"/>
</dbReference>
<evidence type="ECO:0000313" key="2">
    <source>
        <dbReference type="EMBL" id="SDB17593.1"/>
    </source>
</evidence>
<proteinExistence type="predicted"/>
<evidence type="ECO:0000259" key="1">
    <source>
        <dbReference type="PROSITE" id="PS50887"/>
    </source>
</evidence>
<dbReference type="AlphaFoldDB" id="A0A1G6BAQ1"/>
<dbReference type="NCBIfam" id="TIGR00254">
    <property type="entry name" value="GGDEF"/>
    <property type="match status" value="1"/>
</dbReference>
<evidence type="ECO:0000313" key="3">
    <source>
        <dbReference type="Proteomes" id="UP000199228"/>
    </source>
</evidence>